<dbReference type="Proteomes" id="UP000325289">
    <property type="component" value="Unassembled WGS sequence"/>
</dbReference>
<evidence type="ECO:0000313" key="2">
    <source>
        <dbReference type="Proteomes" id="UP000325289"/>
    </source>
</evidence>
<organism evidence="1 2">
    <name type="scientific">Roseivivax sediminis</name>
    <dbReference type="NCBI Taxonomy" id="936889"/>
    <lineage>
        <taxon>Bacteria</taxon>
        <taxon>Pseudomonadati</taxon>
        <taxon>Pseudomonadota</taxon>
        <taxon>Alphaproteobacteria</taxon>
        <taxon>Rhodobacterales</taxon>
        <taxon>Roseobacteraceae</taxon>
        <taxon>Roseivivax</taxon>
    </lineage>
</organism>
<dbReference type="AlphaFoldDB" id="A0A1I1YIS2"/>
<name>A0A1I1YIS2_9RHOB</name>
<proteinExistence type="predicted"/>
<reference evidence="1 2" key="1">
    <citation type="submission" date="2016-10" db="EMBL/GenBank/DDBJ databases">
        <authorList>
            <person name="Varghese N."/>
            <person name="Submissions S."/>
        </authorList>
    </citation>
    <scope>NUCLEOTIDE SEQUENCE [LARGE SCALE GENOMIC DNA]</scope>
    <source>
        <strain evidence="2">YIM D21,KCTC 23444,ACCC 10710</strain>
    </source>
</reference>
<protein>
    <recommendedName>
        <fullName evidence="3">DUF4089 domain-containing protein</fullName>
    </recommendedName>
</protein>
<dbReference type="OrthoDB" id="7873691at2"/>
<accession>A0A1I1YIS2</accession>
<dbReference type="RefSeq" id="WP_149756187.1">
    <property type="nucleotide sequence ID" value="NZ_FOMS01000007.1"/>
</dbReference>
<evidence type="ECO:0008006" key="3">
    <source>
        <dbReference type="Google" id="ProtNLM"/>
    </source>
</evidence>
<evidence type="ECO:0000313" key="1">
    <source>
        <dbReference type="EMBL" id="SFE19495.1"/>
    </source>
</evidence>
<dbReference type="EMBL" id="FOMS01000007">
    <property type="protein sequence ID" value="SFE19495.1"/>
    <property type="molecule type" value="Genomic_DNA"/>
</dbReference>
<sequence>MAVTEDEVRRGLAALGMKPDGTRLGAIAAVVEQNSALVATVMAAPLRPRCENAPVWSLPPEIAE</sequence>
<gene>
    <name evidence="1" type="ORF">SAMN04515678_10770</name>
</gene>
<keyword evidence="2" id="KW-1185">Reference proteome</keyword>